<evidence type="ECO:0000313" key="3">
    <source>
        <dbReference type="Proteomes" id="UP000560000"/>
    </source>
</evidence>
<proteinExistence type="predicted"/>
<dbReference type="EMBL" id="JACHET010000001">
    <property type="protein sequence ID" value="MBB6182844.1"/>
    <property type="molecule type" value="Genomic_DNA"/>
</dbReference>
<sequence length="227" mass="25035">MPANAPLGRAEGLPARGSHASILIPAQAGIGGLLPAVESKSPDSCFRRKHVDEQQPDTGDGCTNRAASVAPETSPADAYRRHFRLRRRRPCRHVLPKTFPHADRTLRSSSRRKPESRVSRFSTTGKSSGSCVRAKDVRDRQPQAFSRRARQCLHPHAASRQRATSRFAHATAAATFLPNTQGDVLHRAVVGLRQHGVRMTTRISPTRRECSVRKRVRRHARASAPSA</sequence>
<feature type="region of interest" description="Disordered" evidence="1">
    <location>
        <begin position="45"/>
        <end position="76"/>
    </location>
</feature>
<dbReference type="AlphaFoldDB" id="A0A841KLI7"/>
<protein>
    <submittedName>
        <fullName evidence="2">Uncharacterized protein</fullName>
    </submittedName>
</protein>
<dbReference type="Proteomes" id="UP000560000">
    <property type="component" value="Unassembled WGS sequence"/>
</dbReference>
<organism evidence="2 3">
    <name type="scientific">Oleiagrimonas soli</name>
    <dbReference type="NCBI Taxonomy" id="1543381"/>
    <lineage>
        <taxon>Bacteria</taxon>
        <taxon>Pseudomonadati</taxon>
        <taxon>Pseudomonadota</taxon>
        <taxon>Gammaproteobacteria</taxon>
        <taxon>Lysobacterales</taxon>
        <taxon>Rhodanobacteraceae</taxon>
        <taxon>Oleiagrimonas</taxon>
    </lineage>
</organism>
<feature type="compositionally biased region" description="Basic and acidic residues" evidence="1">
    <location>
        <begin position="100"/>
        <end position="118"/>
    </location>
</feature>
<gene>
    <name evidence="2" type="ORF">HNQ86_000189</name>
</gene>
<name>A0A841KLI7_9GAMM</name>
<feature type="compositionally biased region" description="Polar residues" evidence="1">
    <location>
        <begin position="119"/>
        <end position="130"/>
    </location>
</feature>
<feature type="region of interest" description="Disordered" evidence="1">
    <location>
        <begin position="95"/>
        <end position="148"/>
    </location>
</feature>
<accession>A0A841KLI7</accession>
<evidence type="ECO:0000313" key="2">
    <source>
        <dbReference type="EMBL" id="MBB6182844.1"/>
    </source>
</evidence>
<evidence type="ECO:0000256" key="1">
    <source>
        <dbReference type="SAM" id="MobiDB-lite"/>
    </source>
</evidence>
<comment type="caution">
    <text evidence="2">The sequence shown here is derived from an EMBL/GenBank/DDBJ whole genome shotgun (WGS) entry which is preliminary data.</text>
</comment>
<reference evidence="2 3" key="1">
    <citation type="submission" date="2020-08" db="EMBL/GenBank/DDBJ databases">
        <title>Genomic Encyclopedia of Type Strains, Phase IV (KMG-IV): sequencing the most valuable type-strain genomes for metagenomic binning, comparative biology and taxonomic classification.</title>
        <authorList>
            <person name="Goeker M."/>
        </authorList>
    </citation>
    <scope>NUCLEOTIDE SEQUENCE [LARGE SCALE GENOMIC DNA]</scope>
    <source>
        <strain evidence="2 3">DSM 107085</strain>
    </source>
</reference>